<dbReference type="SUPFAM" id="SSF46785">
    <property type="entry name" value="Winged helix' DNA-binding domain"/>
    <property type="match status" value="1"/>
</dbReference>
<dbReference type="Gene3D" id="3.30.420.40">
    <property type="match status" value="2"/>
</dbReference>
<protein>
    <submittedName>
        <fullName evidence="3">NagC family transcriptional regulator</fullName>
    </submittedName>
</protein>
<comment type="caution">
    <text evidence="3">The sequence shown here is derived from an EMBL/GenBank/DDBJ whole genome shotgun (WGS) entry which is preliminary data.</text>
</comment>
<comment type="similarity">
    <text evidence="1">Belongs to the ROK (NagC/XylR) family.</text>
</comment>
<dbReference type="AlphaFoldDB" id="A0A229VW76"/>
<dbReference type="RefSeq" id="WP_093961081.1">
    <property type="nucleotide sequence ID" value="NZ_NEWD01000028.1"/>
</dbReference>
<dbReference type="Gene3D" id="1.10.10.10">
    <property type="entry name" value="Winged helix-like DNA-binding domain superfamily/Winged helix DNA-binding domain"/>
    <property type="match status" value="1"/>
</dbReference>
<dbReference type="Pfam" id="PF00480">
    <property type="entry name" value="ROK"/>
    <property type="match status" value="1"/>
</dbReference>
<proteinExistence type="inferred from homology"/>
<dbReference type="SUPFAM" id="SSF53067">
    <property type="entry name" value="Actin-like ATPase domain"/>
    <property type="match status" value="1"/>
</dbReference>
<dbReference type="OrthoDB" id="3464494at2"/>
<keyword evidence="4" id="KW-1185">Reference proteome</keyword>
<dbReference type="PANTHER" id="PTHR18964">
    <property type="entry name" value="ROK (REPRESSOR, ORF, KINASE) FAMILY"/>
    <property type="match status" value="1"/>
</dbReference>
<name>A0A229VW76_9BIFI</name>
<dbReference type="EMBL" id="NEWD01000028">
    <property type="protein sequence ID" value="OXM99870.1"/>
    <property type="molecule type" value="Genomic_DNA"/>
</dbReference>
<dbReference type="Proteomes" id="UP000215433">
    <property type="component" value="Unassembled WGS sequence"/>
</dbReference>
<dbReference type="InterPro" id="IPR043129">
    <property type="entry name" value="ATPase_NBD"/>
</dbReference>
<gene>
    <name evidence="3" type="ORF">Tam10B_1963</name>
</gene>
<evidence type="ECO:0000313" key="4">
    <source>
        <dbReference type="Proteomes" id="UP000215433"/>
    </source>
</evidence>
<dbReference type="InterPro" id="IPR000600">
    <property type="entry name" value="ROK"/>
</dbReference>
<accession>A0A229VW76</accession>
<evidence type="ECO:0000313" key="3">
    <source>
        <dbReference type="EMBL" id="OXM99870.1"/>
    </source>
</evidence>
<reference evidence="3 4" key="1">
    <citation type="submission" date="2017-05" db="EMBL/GenBank/DDBJ databases">
        <title>Bifidobacterium vansinderenii sp. nov.</title>
        <authorList>
            <person name="Lugli G.A."/>
            <person name="Duranti S."/>
            <person name="Mangifesta M."/>
        </authorList>
    </citation>
    <scope>NUCLEOTIDE SEQUENCE [LARGE SCALE GENOMIC DNA]</scope>
    <source>
        <strain evidence="3 4">Tam10B</strain>
    </source>
</reference>
<evidence type="ECO:0000256" key="1">
    <source>
        <dbReference type="ARBA" id="ARBA00006479"/>
    </source>
</evidence>
<sequence>MTDHDDGMTRGDCAAQWFDGSPAMRRIAADILEYGPIARTTLAQMHDLSAGTVSRIIADLMYLGVVRETGDDDTSTGHLPYGFEPRKRTGERGRPQSALVANADARTFVGVKIRGDGATAVLVDAQCRLPDGAGSHVTEFADRTPAGVADVVTRLVEECRADARGLGLPEPCMVGLGIGAHITDGVVDETTFLSWIEPCDLSAMVRNATGLDTVTNNDLDALLMYEHWFGAGVGLPRFALLTIGTGIGYGLVEDGSVVDHADKTFGLAGHLLIDPDGPRCFRGCGHRGCAQCLTNDSLADEYSQIMGTVKSFDEYVRDARRGVPQAKRLLMRECYRLGVMIGLVANLTMPLKVFVAGESAYVAGMEIESVRQGIAEYRPSRAAAVPFEILGSDWERWAQGAAACAIRRYVLGE</sequence>
<evidence type="ECO:0000256" key="2">
    <source>
        <dbReference type="SAM" id="MobiDB-lite"/>
    </source>
</evidence>
<feature type="region of interest" description="Disordered" evidence="2">
    <location>
        <begin position="74"/>
        <end position="95"/>
    </location>
</feature>
<dbReference type="InterPro" id="IPR036390">
    <property type="entry name" value="WH_DNA-bd_sf"/>
</dbReference>
<dbReference type="PANTHER" id="PTHR18964:SF149">
    <property type="entry name" value="BIFUNCTIONAL UDP-N-ACETYLGLUCOSAMINE 2-EPIMERASE_N-ACETYLMANNOSAMINE KINASE"/>
    <property type="match status" value="1"/>
</dbReference>
<organism evidence="3 4">
    <name type="scientific">Bifidobacterium vansinderenii</name>
    <dbReference type="NCBI Taxonomy" id="1984871"/>
    <lineage>
        <taxon>Bacteria</taxon>
        <taxon>Bacillati</taxon>
        <taxon>Actinomycetota</taxon>
        <taxon>Actinomycetes</taxon>
        <taxon>Bifidobacteriales</taxon>
        <taxon>Bifidobacteriaceae</taxon>
        <taxon>Bifidobacterium</taxon>
    </lineage>
</organism>
<feature type="compositionally biased region" description="Basic and acidic residues" evidence="2">
    <location>
        <begin position="84"/>
        <end position="94"/>
    </location>
</feature>
<dbReference type="InterPro" id="IPR036388">
    <property type="entry name" value="WH-like_DNA-bd_sf"/>
</dbReference>